<dbReference type="EMBL" id="JADIMI010000027">
    <property type="protein sequence ID" value="MBO8451865.1"/>
    <property type="molecule type" value="Genomic_DNA"/>
</dbReference>
<dbReference type="PROSITE" id="PS51257">
    <property type="entry name" value="PROKAR_LIPOPROTEIN"/>
    <property type="match status" value="1"/>
</dbReference>
<dbReference type="Gene3D" id="3.30.565.40">
    <property type="entry name" value="Fervidobacterium nodosum Rt17-B1 like"/>
    <property type="match status" value="1"/>
</dbReference>
<dbReference type="InterPro" id="IPR037126">
    <property type="entry name" value="PdaC/RsiV-like_sf"/>
</dbReference>
<dbReference type="AlphaFoldDB" id="A0A9D9ESN5"/>
<comment type="caution">
    <text evidence="3">The sequence shown here is derived from an EMBL/GenBank/DDBJ whole genome shotgun (WGS) entry which is preliminary data.</text>
</comment>
<sequence>MKKRLILSAAVLMSAIGAVSCTDEPGFEKYGFSDSIALEEGRTDSLDIDIDLDYPAKGISAPARKNISDRITAIALGDRYIGFDPQSAIDAFVQDCISSYRKDNLELAESLAGEGSMALSWGRYITGEFCGEAAGNHTGTTGGRLLNYTITDYSYTGGAHGMNTETCLVFSQETGEPLSLEDIFREDCITALPELLMKHVSEAFENPSDADYLLVREIPVTENFSISDSGITFIYNPYEIAAYAAGTIRITIPWEELQDICR</sequence>
<protein>
    <submittedName>
        <fullName evidence="3">DUF3298 domain-containing protein</fullName>
    </submittedName>
</protein>
<evidence type="ECO:0000256" key="1">
    <source>
        <dbReference type="SAM" id="SignalP"/>
    </source>
</evidence>
<feature type="signal peptide" evidence="1">
    <location>
        <begin position="1"/>
        <end position="20"/>
    </location>
</feature>
<reference evidence="3" key="1">
    <citation type="submission" date="2020-10" db="EMBL/GenBank/DDBJ databases">
        <authorList>
            <person name="Gilroy R."/>
        </authorList>
    </citation>
    <scope>NUCLEOTIDE SEQUENCE</scope>
    <source>
        <strain evidence="3">B1-20833</strain>
    </source>
</reference>
<keyword evidence="1" id="KW-0732">Signal</keyword>
<feature type="domain" description="DUF3298" evidence="2">
    <location>
        <begin position="181"/>
        <end position="255"/>
    </location>
</feature>
<dbReference type="Proteomes" id="UP000823661">
    <property type="component" value="Unassembled WGS sequence"/>
</dbReference>
<evidence type="ECO:0000313" key="4">
    <source>
        <dbReference type="Proteomes" id="UP000823661"/>
    </source>
</evidence>
<evidence type="ECO:0000259" key="2">
    <source>
        <dbReference type="Pfam" id="PF11738"/>
    </source>
</evidence>
<proteinExistence type="predicted"/>
<dbReference type="Gene3D" id="3.90.640.20">
    <property type="entry name" value="Heat-shock cognate protein, ATPase"/>
    <property type="match status" value="1"/>
</dbReference>
<dbReference type="Pfam" id="PF11738">
    <property type="entry name" value="DUF3298"/>
    <property type="match status" value="1"/>
</dbReference>
<evidence type="ECO:0000313" key="3">
    <source>
        <dbReference type="EMBL" id="MBO8451865.1"/>
    </source>
</evidence>
<organism evidence="3 4">
    <name type="scientific">Candidatus Cryptobacteroides intestinavium</name>
    <dbReference type="NCBI Taxonomy" id="2840766"/>
    <lineage>
        <taxon>Bacteria</taxon>
        <taxon>Pseudomonadati</taxon>
        <taxon>Bacteroidota</taxon>
        <taxon>Bacteroidia</taxon>
        <taxon>Bacteroidales</taxon>
        <taxon>Candidatus Cryptobacteroides</taxon>
    </lineage>
</organism>
<reference evidence="3" key="2">
    <citation type="journal article" date="2021" name="PeerJ">
        <title>Extensive microbial diversity within the chicken gut microbiome revealed by metagenomics and culture.</title>
        <authorList>
            <person name="Gilroy R."/>
            <person name="Ravi A."/>
            <person name="Getino M."/>
            <person name="Pursley I."/>
            <person name="Horton D.L."/>
            <person name="Alikhan N.F."/>
            <person name="Baker D."/>
            <person name="Gharbi K."/>
            <person name="Hall N."/>
            <person name="Watson M."/>
            <person name="Adriaenssens E.M."/>
            <person name="Foster-Nyarko E."/>
            <person name="Jarju S."/>
            <person name="Secka A."/>
            <person name="Antonio M."/>
            <person name="Oren A."/>
            <person name="Chaudhuri R.R."/>
            <person name="La Ragione R."/>
            <person name="Hildebrand F."/>
            <person name="Pallen M.J."/>
        </authorList>
    </citation>
    <scope>NUCLEOTIDE SEQUENCE</scope>
    <source>
        <strain evidence="3">B1-20833</strain>
    </source>
</reference>
<feature type="chain" id="PRO_5039709612" evidence="1">
    <location>
        <begin position="21"/>
        <end position="262"/>
    </location>
</feature>
<gene>
    <name evidence="3" type="ORF">IAC06_03145</name>
</gene>
<name>A0A9D9ESN5_9BACT</name>
<dbReference type="InterPro" id="IPR021729">
    <property type="entry name" value="DUF3298"/>
</dbReference>
<accession>A0A9D9ESN5</accession>